<feature type="region of interest" description="Disordered" evidence="8">
    <location>
        <begin position="469"/>
        <end position="546"/>
    </location>
</feature>
<evidence type="ECO:0000256" key="7">
    <source>
        <dbReference type="PROSITE-ProRule" id="PRU10141"/>
    </source>
</evidence>
<dbReference type="SUPFAM" id="SSF56112">
    <property type="entry name" value="Protein kinase-like (PK-like)"/>
    <property type="match status" value="1"/>
</dbReference>
<evidence type="ECO:0000256" key="2">
    <source>
        <dbReference type="ARBA" id="ARBA00022527"/>
    </source>
</evidence>
<sequence>MGTEGDVFRVIAGRYRLEARIGRGGMGVVWRAVDQVLGRRVAVKELLPDDSLAEGDARRRRDRTFREARAVAQLRHPHVIVVHDVVEQDERPYLVMELIEGGSLADRIARDGPVDAAEAARIGIALLGAIRTAHEAGVLHRDIKPANVLIESDTGRVVLTDFGIAQVAGATTLTETGSFVGSPEYTAPERMSGLRTGPESDLWSLGALLCTVLSGESPFRRDSLGGILHAVVAAEIRPPAEAEPLLPVVRGLLERDPDRRLGAADAEQMLRTFLETGRTPEAPGTPGAPASGRGHRIGGGRTPRPGAPGNRPQRSRAAGSRLPGSGPVGSRTPGSGAAGGRPSESDEAQGRTAASGADHGRTPGSGAAQDRTADAAGARAPGADAASGRAAWSGADERRTPEGGAGYTPTQQDLPHGGPPSPPTVSGTAAEPAARTSTRGVLVAALLVAALAGAGVSAAALLLHGSGHGGGSPGGTATSPATGTGTSHSARPSPSPTPASPGPSPSGTGPSPSGTIPTASAGSRTAPSGYRTARDPAGFSLAVPDDFTRSPQGERVFYLSPGDTFRLGIKVADPQPGGPQAVMNRSAANGPSTNPGYHDGRVTSTSHDGHPAALWEFTWNGFSAAEGPRHTYDLCWEEAGRMYDVWVSAPVGKVREAREYFDVAVDTFRAGS</sequence>
<dbReference type="InterPro" id="IPR017441">
    <property type="entry name" value="Protein_kinase_ATP_BS"/>
</dbReference>
<dbReference type="Pfam" id="PF00069">
    <property type="entry name" value="Pkinase"/>
    <property type="match status" value="1"/>
</dbReference>
<dbReference type="PROSITE" id="PS00108">
    <property type="entry name" value="PROTEIN_KINASE_ST"/>
    <property type="match status" value="1"/>
</dbReference>
<keyword evidence="4 7" id="KW-0547">Nucleotide-binding</keyword>
<dbReference type="RefSeq" id="WP_208899239.1">
    <property type="nucleotide sequence ID" value="NZ_CP011497.1"/>
</dbReference>
<feature type="compositionally biased region" description="Low complexity" evidence="8">
    <location>
        <begin position="505"/>
        <end position="521"/>
    </location>
</feature>
<dbReference type="PROSITE" id="PS50011">
    <property type="entry name" value="PROTEIN_KINASE_DOM"/>
    <property type="match status" value="1"/>
</dbReference>
<dbReference type="PROSITE" id="PS00107">
    <property type="entry name" value="PROTEIN_KINASE_ATP"/>
    <property type="match status" value="1"/>
</dbReference>
<name>A0ABN4GG02_9ACTN</name>
<dbReference type="GO" id="GO:0004674">
    <property type="term" value="F:protein serine/threonine kinase activity"/>
    <property type="evidence" value="ECO:0007669"/>
    <property type="project" value="UniProtKB-KW"/>
</dbReference>
<feature type="binding site" evidence="7">
    <location>
        <position position="44"/>
    </location>
    <ligand>
        <name>ATP</name>
        <dbReference type="ChEBI" id="CHEBI:30616"/>
    </ligand>
</feature>
<feature type="compositionally biased region" description="Low complexity" evidence="8">
    <location>
        <begin position="275"/>
        <end position="292"/>
    </location>
</feature>
<proteinExistence type="predicted"/>
<evidence type="ECO:0000256" key="1">
    <source>
        <dbReference type="ARBA" id="ARBA00012513"/>
    </source>
</evidence>
<dbReference type="Gene3D" id="3.30.200.20">
    <property type="entry name" value="Phosphorylase Kinase, domain 1"/>
    <property type="match status" value="1"/>
</dbReference>
<gene>
    <name evidence="10" type="ORF">ABB07_15065</name>
</gene>
<feature type="region of interest" description="Disordered" evidence="8">
    <location>
        <begin position="578"/>
        <end position="605"/>
    </location>
</feature>
<evidence type="ECO:0000313" key="10">
    <source>
        <dbReference type="EMBL" id="AKJ11299.1"/>
    </source>
</evidence>
<dbReference type="EC" id="2.7.11.1" evidence="1"/>
<organism evidence="10 11">
    <name type="scientific">Streptomyces incarnatus</name>
    <dbReference type="NCBI Taxonomy" id="665007"/>
    <lineage>
        <taxon>Bacteria</taxon>
        <taxon>Bacillati</taxon>
        <taxon>Actinomycetota</taxon>
        <taxon>Actinomycetes</taxon>
        <taxon>Kitasatosporales</taxon>
        <taxon>Streptomycetaceae</taxon>
        <taxon>Streptomyces</taxon>
    </lineage>
</organism>
<feature type="domain" description="Protein kinase" evidence="9">
    <location>
        <begin position="15"/>
        <end position="274"/>
    </location>
</feature>
<dbReference type="CDD" id="cd14014">
    <property type="entry name" value="STKc_PknB_like"/>
    <property type="match status" value="1"/>
</dbReference>
<feature type="compositionally biased region" description="Low complexity" evidence="8">
    <location>
        <begin position="475"/>
        <end position="492"/>
    </location>
</feature>
<protein>
    <recommendedName>
        <fullName evidence="1">non-specific serine/threonine protein kinase</fullName>
        <ecNumber evidence="1">2.7.11.1</ecNumber>
    </recommendedName>
</protein>
<keyword evidence="5 10" id="KW-0418">Kinase</keyword>
<dbReference type="SMART" id="SM00220">
    <property type="entry name" value="S_TKc"/>
    <property type="match status" value="1"/>
</dbReference>
<dbReference type="Gene3D" id="1.10.510.10">
    <property type="entry name" value="Transferase(Phosphotransferase) domain 1"/>
    <property type="match status" value="1"/>
</dbReference>
<accession>A0ABN4GG02</accession>
<dbReference type="Proteomes" id="UP000035366">
    <property type="component" value="Chromosome"/>
</dbReference>
<evidence type="ECO:0000313" key="11">
    <source>
        <dbReference type="Proteomes" id="UP000035366"/>
    </source>
</evidence>
<feature type="compositionally biased region" description="Polar residues" evidence="8">
    <location>
        <begin position="586"/>
        <end position="595"/>
    </location>
</feature>
<evidence type="ECO:0000256" key="3">
    <source>
        <dbReference type="ARBA" id="ARBA00022679"/>
    </source>
</evidence>
<evidence type="ECO:0000256" key="6">
    <source>
        <dbReference type="ARBA" id="ARBA00022840"/>
    </source>
</evidence>
<feature type="compositionally biased region" description="Pro residues" evidence="8">
    <location>
        <begin position="493"/>
        <end position="504"/>
    </location>
</feature>
<reference evidence="10 11" key="1">
    <citation type="journal article" date="2015" name="ISME J.">
        <title>Draft Genome Sequence of Streptomyces incarnatus NRRL8089, which Produces the Nucleoside Antibiotic Sinefungin.</title>
        <authorList>
            <person name="Oshima K."/>
            <person name="Hattori M."/>
            <person name="Shimizu H."/>
            <person name="Fukuda K."/>
            <person name="Nemoto M."/>
            <person name="Inagaki K."/>
            <person name="Tamura T."/>
        </authorList>
    </citation>
    <scope>NUCLEOTIDE SEQUENCE [LARGE SCALE GENOMIC DNA]</scope>
    <source>
        <strain evidence="10 11">NRRL 8089</strain>
    </source>
</reference>
<keyword evidence="2 10" id="KW-0723">Serine/threonine-protein kinase</keyword>
<evidence type="ECO:0000256" key="5">
    <source>
        <dbReference type="ARBA" id="ARBA00022777"/>
    </source>
</evidence>
<keyword evidence="11" id="KW-1185">Reference proteome</keyword>
<evidence type="ECO:0000259" key="9">
    <source>
        <dbReference type="PROSITE" id="PS50011"/>
    </source>
</evidence>
<evidence type="ECO:0000256" key="4">
    <source>
        <dbReference type="ARBA" id="ARBA00022741"/>
    </source>
</evidence>
<dbReference type="PANTHER" id="PTHR43289:SF6">
    <property type="entry name" value="SERINE_THREONINE-PROTEIN KINASE NEKL-3"/>
    <property type="match status" value="1"/>
</dbReference>
<feature type="compositionally biased region" description="Low complexity" evidence="8">
    <location>
        <begin position="365"/>
        <end position="394"/>
    </location>
</feature>
<feature type="region of interest" description="Disordered" evidence="8">
    <location>
        <begin position="274"/>
        <end position="433"/>
    </location>
</feature>
<dbReference type="InterPro" id="IPR008271">
    <property type="entry name" value="Ser/Thr_kinase_AS"/>
</dbReference>
<dbReference type="EMBL" id="CP011497">
    <property type="protein sequence ID" value="AKJ11299.1"/>
    <property type="molecule type" value="Genomic_DNA"/>
</dbReference>
<feature type="compositionally biased region" description="Low complexity" evidence="8">
    <location>
        <begin position="302"/>
        <end position="312"/>
    </location>
</feature>
<dbReference type="InterPro" id="IPR011009">
    <property type="entry name" value="Kinase-like_dom_sf"/>
</dbReference>
<evidence type="ECO:0000256" key="8">
    <source>
        <dbReference type="SAM" id="MobiDB-lite"/>
    </source>
</evidence>
<dbReference type="InterPro" id="IPR000719">
    <property type="entry name" value="Prot_kinase_dom"/>
</dbReference>
<keyword evidence="3" id="KW-0808">Transferase</keyword>
<dbReference type="PANTHER" id="PTHR43289">
    <property type="entry name" value="MITOGEN-ACTIVATED PROTEIN KINASE KINASE KINASE 20-RELATED"/>
    <property type="match status" value="1"/>
</dbReference>
<keyword evidence="6 7" id="KW-0067">ATP-binding</keyword>